<proteinExistence type="predicted"/>
<feature type="compositionally biased region" description="Low complexity" evidence="1">
    <location>
        <begin position="54"/>
        <end position="66"/>
    </location>
</feature>
<name>A0A8T0W0Z4_PANVG</name>
<feature type="compositionally biased region" description="Low complexity" evidence="1">
    <location>
        <begin position="123"/>
        <end position="137"/>
    </location>
</feature>
<feature type="region of interest" description="Disordered" evidence="1">
    <location>
        <begin position="115"/>
        <end position="137"/>
    </location>
</feature>
<accession>A0A8T0W0Z4</accession>
<sequence>MLSLRVIITSTTYDRFVSFLFPRSSFLSLPIPLDSSALPRCHAGSSLPRRRASDPLSPALAASPLTLPSPLPSPAAARRGSASLGRRFLLPPSRAADPPPWAAASFSRHRAPRIRLPGPPLLSPAAARRGSASLGRRVLPRRRPLRDLPRWPAAARIRLPGLCGGGRAAGGSAAGRRRRRGR</sequence>
<feature type="compositionally biased region" description="Gly residues" evidence="1">
    <location>
        <begin position="162"/>
        <end position="173"/>
    </location>
</feature>
<dbReference type="Proteomes" id="UP000823388">
    <property type="component" value="Chromosome 2N"/>
</dbReference>
<gene>
    <name evidence="2" type="ORF">PVAP13_2NG504203</name>
</gene>
<organism evidence="2 3">
    <name type="scientific">Panicum virgatum</name>
    <name type="common">Blackwell switchgrass</name>
    <dbReference type="NCBI Taxonomy" id="38727"/>
    <lineage>
        <taxon>Eukaryota</taxon>
        <taxon>Viridiplantae</taxon>
        <taxon>Streptophyta</taxon>
        <taxon>Embryophyta</taxon>
        <taxon>Tracheophyta</taxon>
        <taxon>Spermatophyta</taxon>
        <taxon>Magnoliopsida</taxon>
        <taxon>Liliopsida</taxon>
        <taxon>Poales</taxon>
        <taxon>Poaceae</taxon>
        <taxon>PACMAD clade</taxon>
        <taxon>Panicoideae</taxon>
        <taxon>Panicodae</taxon>
        <taxon>Paniceae</taxon>
        <taxon>Panicinae</taxon>
        <taxon>Panicum</taxon>
        <taxon>Panicum sect. Hiantes</taxon>
    </lineage>
</organism>
<feature type="region of interest" description="Disordered" evidence="1">
    <location>
        <begin position="162"/>
        <end position="182"/>
    </location>
</feature>
<feature type="region of interest" description="Disordered" evidence="1">
    <location>
        <begin position="43"/>
        <end position="78"/>
    </location>
</feature>
<reference evidence="2" key="1">
    <citation type="submission" date="2020-05" db="EMBL/GenBank/DDBJ databases">
        <title>WGS assembly of Panicum virgatum.</title>
        <authorList>
            <person name="Lovell J.T."/>
            <person name="Jenkins J."/>
            <person name="Shu S."/>
            <person name="Juenger T.E."/>
            <person name="Schmutz J."/>
        </authorList>
    </citation>
    <scope>NUCLEOTIDE SEQUENCE</scope>
    <source>
        <strain evidence="2">AP13</strain>
    </source>
</reference>
<evidence type="ECO:0000313" key="3">
    <source>
        <dbReference type="Proteomes" id="UP000823388"/>
    </source>
</evidence>
<protein>
    <submittedName>
        <fullName evidence="2">Uncharacterized protein</fullName>
    </submittedName>
</protein>
<dbReference type="EMBL" id="CM029040">
    <property type="protein sequence ID" value="KAG2637169.1"/>
    <property type="molecule type" value="Genomic_DNA"/>
</dbReference>
<keyword evidence="3" id="KW-1185">Reference proteome</keyword>
<dbReference type="AlphaFoldDB" id="A0A8T0W0Z4"/>
<evidence type="ECO:0000313" key="2">
    <source>
        <dbReference type="EMBL" id="KAG2637169.1"/>
    </source>
</evidence>
<comment type="caution">
    <text evidence="2">The sequence shown here is derived from an EMBL/GenBank/DDBJ whole genome shotgun (WGS) entry which is preliminary data.</text>
</comment>
<evidence type="ECO:0000256" key="1">
    <source>
        <dbReference type="SAM" id="MobiDB-lite"/>
    </source>
</evidence>